<gene>
    <name evidence="11" type="primary">sugE_1</name>
    <name evidence="11" type="ORF">NCTC10717_01157</name>
</gene>
<evidence type="ECO:0000256" key="10">
    <source>
        <dbReference type="SAM" id="Phobius"/>
    </source>
</evidence>
<evidence type="ECO:0000256" key="2">
    <source>
        <dbReference type="ARBA" id="ARBA00022448"/>
    </source>
</evidence>
<dbReference type="RefSeq" id="WP_115218402.1">
    <property type="nucleotide sequence ID" value="NZ_UHIA01000004.1"/>
</dbReference>
<feature type="transmembrane region" description="Helical" evidence="10">
    <location>
        <begin position="27"/>
        <end position="48"/>
    </location>
</feature>
<reference evidence="11 12" key="1">
    <citation type="submission" date="2018-06" db="EMBL/GenBank/DDBJ databases">
        <authorList>
            <consortium name="Pathogen Informatics"/>
            <person name="Doyle S."/>
        </authorList>
    </citation>
    <scope>NUCLEOTIDE SEQUENCE [LARGE SCALE GENOMIC DNA]</scope>
    <source>
        <strain evidence="11 12">NCTC10717</strain>
    </source>
</reference>
<dbReference type="PANTHER" id="PTHR30561">
    <property type="entry name" value="SMR FAMILY PROTON-DEPENDENT DRUG EFFLUX TRANSPORTER SUGE"/>
    <property type="match status" value="1"/>
</dbReference>
<dbReference type="Pfam" id="PF00893">
    <property type="entry name" value="Multi_Drug_Res"/>
    <property type="match status" value="1"/>
</dbReference>
<dbReference type="SUPFAM" id="SSF103481">
    <property type="entry name" value="Multidrug resistance efflux transporter EmrE"/>
    <property type="match status" value="1"/>
</dbReference>
<dbReference type="PANTHER" id="PTHR30561:SF0">
    <property type="entry name" value="GUANIDINIUM EXPORTER"/>
    <property type="match status" value="1"/>
</dbReference>
<dbReference type="Gene3D" id="1.10.3730.20">
    <property type="match status" value="1"/>
</dbReference>
<keyword evidence="12" id="KW-1185">Reference proteome</keyword>
<evidence type="ECO:0000256" key="9">
    <source>
        <dbReference type="RuleBase" id="RU003942"/>
    </source>
</evidence>
<feature type="transmembrane region" description="Helical" evidence="10">
    <location>
        <begin position="85"/>
        <end position="105"/>
    </location>
</feature>
<evidence type="ECO:0000256" key="7">
    <source>
        <dbReference type="ARBA" id="ARBA00038151"/>
    </source>
</evidence>
<dbReference type="GO" id="GO:0022857">
    <property type="term" value="F:transmembrane transporter activity"/>
    <property type="evidence" value="ECO:0007669"/>
    <property type="project" value="InterPro"/>
</dbReference>
<feature type="transmembrane region" description="Helical" evidence="10">
    <location>
        <begin position="60"/>
        <end position="79"/>
    </location>
</feature>
<protein>
    <recommendedName>
        <fullName evidence="8">Guanidinium exporter</fullName>
    </recommendedName>
</protein>
<dbReference type="GO" id="GO:0005886">
    <property type="term" value="C:plasma membrane"/>
    <property type="evidence" value="ECO:0007669"/>
    <property type="project" value="UniProtKB-SubCell"/>
</dbReference>
<evidence type="ECO:0000256" key="1">
    <source>
        <dbReference type="ARBA" id="ARBA00004651"/>
    </source>
</evidence>
<name>A0A380MWU9_9GAMM</name>
<keyword evidence="2" id="KW-0813">Transport</keyword>
<evidence type="ECO:0000256" key="8">
    <source>
        <dbReference type="ARBA" id="ARBA00039168"/>
    </source>
</evidence>
<dbReference type="AlphaFoldDB" id="A0A380MWU9"/>
<sequence>MHWAFLLAAGLLEIGWPLGLKLAQNDGYLLLGLLIAAGFMAASGYLLFLAQKKIPMGTAYAVWTGIGAVGAFLIGIVFFNDAASFGRWIGAAMIVSGVIVMKLSAPKA</sequence>
<dbReference type="FunFam" id="1.10.3730.20:FF:000001">
    <property type="entry name" value="Quaternary ammonium compound resistance transporter SugE"/>
    <property type="match status" value="1"/>
</dbReference>
<dbReference type="OrthoDB" id="9808638at2"/>
<comment type="subcellular location">
    <subcellularLocation>
        <location evidence="1 9">Cell membrane</location>
        <topology evidence="1 9">Multi-pass membrane protein</topology>
    </subcellularLocation>
</comment>
<evidence type="ECO:0000256" key="4">
    <source>
        <dbReference type="ARBA" id="ARBA00022692"/>
    </source>
</evidence>
<keyword evidence="5 10" id="KW-1133">Transmembrane helix</keyword>
<dbReference type="GO" id="GO:1990961">
    <property type="term" value="P:xenobiotic detoxification by transmembrane export across the plasma membrane"/>
    <property type="evidence" value="ECO:0007669"/>
    <property type="project" value="UniProtKB-ARBA"/>
</dbReference>
<evidence type="ECO:0000256" key="3">
    <source>
        <dbReference type="ARBA" id="ARBA00022475"/>
    </source>
</evidence>
<evidence type="ECO:0000313" key="12">
    <source>
        <dbReference type="Proteomes" id="UP000254575"/>
    </source>
</evidence>
<dbReference type="InterPro" id="IPR037185">
    <property type="entry name" value="EmrE-like"/>
</dbReference>
<dbReference type="InterPro" id="IPR000390">
    <property type="entry name" value="Small_drug/metabolite_transptr"/>
</dbReference>
<accession>A0A380MWU9</accession>
<dbReference type="EMBL" id="UHIA01000004">
    <property type="protein sequence ID" value="SUO96752.1"/>
    <property type="molecule type" value="Genomic_DNA"/>
</dbReference>
<organism evidence="11 12">
    <name type="scientific">Suttonella indologenes</name>
    <dbReference type="NCBI Taxonomy" id="13276"/>
    <lineage>
        <taxon>Bacteria</taxon>
        <taxon>Pseudomonadati</taxon>
        <taxon>Pseudomonadota</taxon>
        <taxon>Gammaproteobacteria</taxon>
        <taxon>Cardiobacteriales</taxon>
        <taxon>Cardiobacteriaceae</taxon>
        <taxon>Suttonella</taxon>
    </lineage>
</organism>
<comment type="similarity">
    <text evidence="7">Belongs to the drug/metabolite transporter (DMT) superfamily. Small multidrug resistance (SMR) (TC 2.A.7.1) family. Gdx/SugE subfamily.</text>
</comment>
<evidence type="ECO:0000256" key="6">
    <source>
        <dbReference type="ARBA" id="ARBA00023136"/>
    </source>
</evidence>
<keyword evidence="4 9" id="KW-0812">Transmembrane</keyword>
<evidence type="ECO:0000256" key="5">
    <source>
        <dbReference type="ARBA" id="ARBA00022989"/>
    </source>
</evidence>
<keyword evidence="3" id="KW-1003">Cell membrane</keyword>
<dbReference type="InterPro" id="IPR045324">
    <property type="entry name" value="Small_multidrug_res"/>
</dbReference>
<dbReference type="Proteomes" id="UP000254575">
    <property type="component" value="Unassembled WGS sequence"/>
</dbReference>
<keyword evidence="6 10" id="KW-0472">Membrane</keyword>
<proteinExistence type="inferred from homology"/>
<evidence type="ECO:0000313" key="11">
    <source>
        <dbReference type="EMBL" id="SUO96752.1"/>
    </source>
</evidence>